<dbReference type="Pfam" id="PF10706">
    <property type="entry name" value="Aminoglyc_resit"/>
    <property type="match status" value="1"/>
</dbReference>
<proteinExistence type="predicted"/>
<dbReference type="Proteomes" id="UP001595975">
    <property type="component" value="Unassembled WGS sequence"/>
</dbReference>
<dbReference type="RefSeq" id="WP_380225878.1">
    <property type="nucleotide sequence ID" value="NZ_JBHSOF010000015.1"/>
</dbReference>
<name>A0ABW0X332_9ACTN</name>
<organism evidence="1 2">
    <name type="scientific">Kitasatospora misakiensis</name>
    <dbReference type="NCBI Taxonomy" id="67330"/>
    <lineage>
        <taxon>Bacteria</taxon>
        <taxon>Bacillati</taxon>
        <taxon>Actinomycetota</taxon>
        <taxon>Actinomycetes</taxon>
        <taxon>Kitasatosporales</taxon>
        <taxon>Streptomycetaceae</taxon>
        <taxon>Kitasatospora</taxon>
    </lineage>
</organism>
<reference evidence="2" key="1">
    <citation type="journal article" date="2019" name="Int. J. Syst. Evol. Microbiol.">
        <title>The Global Catalogue of Microorganisms (GCM) 10K type strain sequencing project: providing services to taxonomists for standard genome sequencing and annotation.</title>
        <authorList>
            <consortium name="The Broad Institute Genomics Platform"/>
            <consortium name="The Broad Institute Genome Sequencing Center for Infectious Disease"/>
            <person name="Wu L."/>
            <person name="Ma J."/>
        </authorList>
    </citation>
    <scope>NUCLEOTIDE SEQUENCE [LARGE SCALE GENOMIC DNA]</scope>
    <source>
        <strain evidence="2">CGMCC 4.1437</strain>
    </source>
</reference>
<gene>
    <name evidence="1" type="ORF">ACFP3U_14420</name>
</gene>
<keyword evidence="2" id="KW-1185">Reference proteome</keyword>
<comment type="caution">
    <text evidence="1">The sequence shown here is derived from an EMBL/GenBank/DDBJ whole genome shotgun (WGS) entry which is preliminary data.</text>
</comment>
<dbReference type="Gene3D" id="3.30.460.40">
    <property type="match status" value="1"/>
</dbReference>
<dbReference type="EMBL" id="JBHSOF010000015">
    <property type="protein sequence ID" value="MFC5664175.1"/>
    <property type="molecule type" value="Genomic_DNA"/>
</dbReference>
<dbReference type="InterPro" id="IPR019646">
    <property type="entry name" value="Aminoglyc_AdlTrfase"/>
</dbReference>
<accession>A0ABW0X332</accession>
<sequence length="175" mass="18939">MDRERADGQLAQIAETVGLAHRLGTRVWLRGGWAMDFFLGELTRDHEDIDWFAPAADAAALAAGLTALGYAPLEGVPPEQQLDFVKDGLESSFALVDLAPDGRALVAGGPWAGTPWPAGLLDGPPGRLGWLVCPIVAPEAQIEIKRMMPVWDPRRPRRAKDAEDIARLRTALEAV</sequence>
<protein>
    <submittedName>
        <fullName evidence="1">Nucleotidyltransferase domain-containing protein</fullName>
    </submittedName>
</protein>
<evidence type="ECO:0000313" key="1">
    <source>
        <dbReference type="EMBL" id="MFC5664175.1"/>
    </source>
</evidence>
<evidence type="ECO:0000313" key="2">
    <source>
        <dbReference type="Proteomes" id="UP001595975"/>
    </source>
</evidence>